<organism evidence="1 2">
    <name type="scientific">Smallanthus sonchifolius</name>
    <dbReference type="NCBI Taxonomy" id="185202"/>
    <lineage>
        <taxon>Eukaryota</taxon>
        <taxon>Viridiplantae</taxon>
        <taxon>Streptophyta</taxon>
        <taxon>Embryophyta</taxon>
        <taxon>Tracheophyta</taxon>
        <taxon>Spermatophyta</taxon>
        <taxon>Magnoliopsida</taxon>
        <taxon>eudicotyledons</taxon>
        <taxon>Gunneridae</taxon>
        <taxon>Pentapetalae</taxon>
        <taxon>asterids</taxon>
        <taxon>campanulids</taxon>
        <taxon>Asterales</taxon>
        <taxon>Asteraceae</taxon>
        <taxon>Asteroideae</taxon>
        <taxon>Heliantheae alliance</taxon>
        <taxon>Millerieae</taxon>
        <taxon>Smallanthus</taxon>
    </lineage>
</organism>
<keyword evidence="2" id="KW-1185">Reference proteome</keyword>
<sequence>MDRLLVMNSGIRAEGLEEITGGDGIVRSCKNAKGVRVGNGTSGDEYVLANMSQELGSSRYVGEFSGSFTRTTSSRLLRSSRDNCPRTINI</sequence>
<reference evidence="2" key="1">
    <citation type="journal article" date="2022" name="Mol. Ecol. Resour.">
        <title>The genomes of chicory, endive, great burdock and yacon provide insights into Asteraceae palaeo-polyploidization history and plant inulin production.</title>
        <authorList>
            <person name="Fan W."/>
            <person name="Wang S."/>
            <person name="Wang H."/>
            <person name="Wang A."/>
            <person name="Jiang F."/>
            <person name="Liu H."/>
            <person name="Zhao H."/>
            <person name="Xu D."/>
            <person name="Zhang Y."/>
        </authorList>
    </citation>
    <scope>NUCLEOTIDE SEQUENCE [LARGE SCALE GENOMIC DNA]</scope>
    <source>
        <strain evidence="2">cv. Yunnan</strain>
    </source>
</reference>
<protein>
    <submittedName>
        <fullName evidence="1">Uncharacterized protein</fullName>
    </submittedName>
</protein>
<name>A0ACB9IFW3_9ASTR</name>
<dbReference type="Proteomes" id="UP001056120">
    <property type="component" value="Linkage Group LG08"/>
</dbReference>
<proteinExistence type="predicted"/>
<reference evidence="1 2" key="2">
    <citation type="journal article" date="2022" name="Mol. Ecol. Resour.">
        <title>The genomes of chicory, endive, great burdock and yacon provide insights into Asteraceae paleo-polyploidization history and plant inulin production.</title>
        <authorList>
            <person name="Fan W."/>
            <person name="Wang S."/>
            <person name="Wang H."/>
            <person name="Wang A."/>
            <person name="Jiang F."/>
            <person name="Liu H."/>
            <person name="Zhao H."/>
            <person name="Xu D."/>
            <person name="Zhang Y."/>
        </authorList>
    </citation>
    <scope>NUCLEOTIDE SEQUENCE [LARGE SCALE GENOMIC DNA]</scope>
    <source>
        <strain evidence="2">cv. Yunnan</strain>
        <tissue evidence="1">Leaves</tissue>
    </source>
</reference>
<evidence type="ECO:0000313" key="2">
    <source>
        <dbReference type="Proteomes" id="UP001056120"/>
    </source>
</evidence>
<accession>A0ACB9IFW3</accession>
<evidence type="ECO:0000313" key="1">
    <source>
        <dbReference type="EMBL" id="KAI3806270.1"/>
    </source>
</evidence>
<comment type="caution">
    <text evidence="1">The sequence shown here is derived from an EMBL/GenBank/DDBJ whole genome shotgun (WGS) entry which is preliminary data.</text>
</comment>
<gene>
    <name evidence="1" type="ORF">L1987_22169</name>
</gene>
<dbReference type="EMBL" id="CM042025">
    <property type="protein sequence ID" value="KAI3806270.1"/>
    <property type="molecule type" value="Genomic_DNA"/>
</dbReference>